<dbReference type="Gene3D" id="3.90.470.20">
    <property type="entry name" value="4'-phosphopantetheinyl transferase domain"/>
    <property type="match status" value="2"/>
</dbReference>
<dbReference type="OrthoDB" id="9808281at2"/>
<evidence type="ECO:0000259" key="4">
    <source>
        <dbReference type="Pfam" id="PF22624"/>
    </source>
</evidence>
<dbReference type="InterPro" id="IPR050559">
    <property type="entry name" value="P-Pant_transferase_sf"/>
</dbReference>
<evidence type="ECO:0000259" key="3">
    <source>
        <dbReference type="Pfam" id="PF01648"/>
    </source>
</evidence>
<dbReference type="Pfam" id="PF22624">
    <property type="entry name" value="AASDHPPT_N"/>
    <property type="match status" value="1"/>
</dbReference>
<gene>
    <name evidence="5" type="ORF">CLV78_102339</name>
</gene>
<dbReference type="Pfam" id="PF01648">
    <property type="entry name" value="ACPS"/>
    <property type="match status" value="1"/>
</dbReference>
<sequence>MTVRIDLWIWSLDPAPQDLDRLSAHLSAEEAARADRFVAQRHRDHFRAGRGRLREILGGYTGTPPADLQLRSEGNGKPCLERGPHFNLSHSNGWAALAVTPAHPLGIDIEVHRPVEKAVAERFFSRSERAALEHLPEDSWARGFFRIWTRKEALIKALAQGLSMPLDSFDVTADAREARVLRLSPDWNAGRPEGWSLSGFELASDFPGAIAVRTGGARPEIRLREGEVPLRHLPGSASP</sequence>
<dbReference type="EMBL" id="PVTD01000002">
    <property type="protein sequence ID" value="PRY25162.1"/>
    <property type="molecule type" value="Genomic_DNA"/>
</dbReference>
<dbReference type="AlphaFoldDB" id="A0A2T0RVK9"/>
<feature type="domain" description="4'-phosphopantetheinyl transferase" evidence="3">
    <location>
        <begin position="104"/>
        <end position="188"/>
    </location>
</feature>
<protein>
    <submittedName>
        <fullName evidence="5">4'-phosphopantetheinyl transferase</fullName>
    </submittedName>
</protein>
<evidence type="ECO:0000313" key="5">
    <source>
        <dbReference type="EMBL" id="PRY25162.1"/>
    </source>
</evidence>
<dbReference type="InterPro" id="IPR055066">
    <property type="entry name" value="AASDHPPT_N"/>
</dbReference>
<name>A0A2T0RVK9_9RHOB</name>
<comment type="similarity">
    <text evidence="1">Belongs to the P-Pant transferase superfamily. Gsp/Sfp/HetI/AcpT family.</text>
</comment>
<dbReference type="Proteomes" id="UP000239480">
    <property type="component" value="Unassembled WGS sequence"/>
</dbReference>
<proteinExistence type="inferred from homology"/>
<evidence type="ECO:0000256" key="2">
    <source>
        <dbReference type="ARBA" id="ARBA00022679"/>
    </source>
</evidence>
<dbReference type="InterPro" id="IPR037143">
    <property type="entry name" value="4-PPantetheinyl_Trfase_dom_sf"/>
</dbReference>
<dbReference type="GO" id="GO:0008897">
    <property type="term" value="F:holo-[acyl-carrier-protein] synthase activity"/>
    <property type="evidence" value="ECO:0007669"/>
    <property type="project" value="InterPro"/>
</dbReference>
<dbReference type="GO" id="GO:0005829">
    <property type="term" value="C:cytosol"/>
    <property type="evidence" value="ECO:0007669"/>
    <property type="project" value="TreeGrafter"/>
</dbReference>
<evidence type="ECO:0000313" key="6">
    <source>
        <dbReference type="Proteomes" id="UP000239480"/>
    </source>
</evidence>
<dbReference type="GO" id="GO:0019878">
    <property type="term" value="P:lysine biosynthetic process via aminoadipic acid"/>
    <property type="evidence" value="ECO:0007669"/>
    <property type="project" value="TreeGrafter"/>
</dbReference>
<accession>A0A2T0RVK9</accession>
<feature type="domain" description="4'-phosphopantetheinyl transferase N-terminal" evidence="4">
    <location>
        <begin position="13"/>
        <end position="100"/>
    </location>
</feature>
<dbReference type="GO" id="GO:0000287">
    <property type="term" value="F:magnesium ion binding"/>
    <property type="evidence" value="ECO:0007669"/>
    <property type="project" value="InterPro"/>
</dbReference>
<reference evidence="5 6" key="1">
    <citation type="submission" date="2018-03" db="EMBL/GenBank/DDBJ databases">
        <title>Genomic Encyclopedia of Archaeal and Bacterial Type Strains, Phase II (KMG-II): from individual species to whole genera.</title>
        <authorList>
            <person name="Goeker M."/>
        </authorList>
    </citation>
    <scope>NUCLEOTIDE SEQUENCE [LARGE SCALE GENOMIC DNA]</scope>
    <source>
        <strain evidence="5 6">DSM 29328</strain>
    </source>
</reference>
<dbReference type="InterPro" id="IPR008278">
    <property type="entry name" value="4-PPantetheinyl_Trfase_dom"/>
</dbReference>
<dbReference type="SUPFAM" id="SSF56214">
    <property type="entry name" value="4'-phosphopantetheinyl transferase"/>
    <property type="match status" value="2"/>
</dbReference>
<dbReference type="RefSeq" id="WP_158263462.1">
    <property type="nucleotide sequence ID" value="NZ_PVTD01000002.1"/>
</dbReference>
<dbReference type="PANTHER" id="PTHR12215">
    <property type="entry name" value="PHOSPHOPANTETHEINE TRANSFERASE"/>
    <property type="match status" value="1"/>
</dbReference>
<dbReference type="PANTHER" id="PTHR12215:SF10">
    <property type="entry name" value="L-AMINOADIPATE-SEMIALDEHYDE DEHYDROGENASE-PHOSPHOPANTETHEINYL TRANSFERASE"/>
    <property type="match status" value="1"/>
</dbReference>
<keyword evidence="6" id="KW-1185">Reference proteome</keyword>
<comment type="caution">
    <text evidence="5">The sequence shown here is derived from an EMBL/GenBank/DDBJ whole genome shotgun (WGS) entry which is preliminary data.</text>
</comment>
<organism evidence="5 6">
    <name type="scientific">Aliiruegeria haliotis</name>
    <dbReference type="NCBI Taxonomy" id="1280846"/>
    <lineage>
        <taxon>Bacteria</taxon>
        <taxon>Pseudomonadati</taxon>
        <taxon>Pseudomonadota</taxon>
        <taxon>Alphaproteobacteria</taxon>
        <taxon>Rhodobacterales</taxon>
        <taxon>Roseobacteraceae</taxon>
        <taxon>Aliiruegeria</taxon>
    </lineage>
</organism>
<evidence type="ECO:0000256" key="1">
    <source>
        <dbReference type="ARBA" id="ARBA00010990"/>
    </source>
</evidence>
<keyword evidence="2 5" id="KW-0808">Transferase</keyword>